<accession>A0AAE9XQA8</accession>
<dbReference type="KEGG" id="gso:PH603_05585"/>
<dbReference type="Gene3D" id="3.40.630.10">
    <property type="entry name" value="Zn peptidases"/>
    <property type="match status" value="1"/>
</dbReference>
<dbReference type="AlphaFoldDB" id="A0AAE9XQA8"/>
<sequence>MMLPFMGGLTASAAPTKADDTITGNVTDDLIRYIGFGSKQAGGPGDKACGDWMAGELVKAGFEIERQSVSVPSFAPARTELVSGDAKANVWPQPIVMPTSAEGISARIVRVDAAGRASAPLDGAIALIDLPHGRWSSALSKAIWAPTKAAFAAGAVAAVIITNGPSGKVIALNTDGRKPMFAGPTALIAPEDAAPFLAAAMAGETATLYLTGESSRRPAFNFVGRIDRGKGRWLIVSTPRSGWFTCAGERGGGVAAWLAIARWAAAAVTSHNLAFVCNSGHEYEYLGAEESMKAMAPKPAETDFWLHLGANLAARDWHEITGAPMPLPGTDAQRYLVTSPALLPAARELFAGLSGLEAPYSSQDLSAGELTGIIAAGYPSVAGIFGIHRFHHVAEDDARCVVAAAVAETTTAFQRLLVAALKI</sequence>
<dbReference type="Proteomes" id="UP001217500">
    <property type="component" value="Chromosome"/>
</dbReference>
<evidence type="ECO:0008006" key="3">
    <source>
        <dbReference type="Google" id="ProtNLM"/>
    </source>
</evidence>
<evidence type="ECO:0000313" key="1">
    <source>
        <dbReference type="EMBL" id="WCL55227.1"/>
    </source>
</evidence>
<dbReference type="EMBL" id="CP116805">
    <property type="protein sequence ID" value="WCL55227.1"/>
    <property type="molecule type" value="Genomic_DNA"/>
</dbReference>
<evidence type="ECO:0000313" key="2">
    <source>
        <dbReference type="Proteomes" id="UP001217500"/>
    </source>
</evidence>
<dbReference type="Gene3D" id="3.50.30.30">
    <property type="match status" value="1"/>
</dbReference>
<name>A0AAE9XQA8_9PROT</name>
<reference evidence="1" key="1">
    <citation type="submission" date="2023-01" db="EMBL/GenBank/DDBJ databases">
        <title>The genome sequence of Kordiimonadaceae bacterium 6D33.</title>
        <authorList>
            <person name="Liu Y."/>
        </authorList>
    </citation>
    <scope>NUCLEOTIDE SEQUENCE</scope>
    <source>
        <strain evidence="1">6D33</strain>
    </source>
</reference>
<keyword evidence="2" id="KW-1185">Reference proteome</keyword>
<proteinExistence type="predicted"/>
<organism evidence="1 2">
    <name type="scientific">Gimibacter soli</name>
    <dbReference type="NCBI Taxonomy" id="3024400"/>
    <lineage>
        <taxon>Bacteria</taxon>
        <taxon>Pseudomonadati</taxon>
        <taxon>Pseudomonadota</taxon>
        <taxon>Alphaproteobacteria</taxon>
        <taxon>Kordiimonadales</taxon>
        <taxon>Temperatibacteraceae</taxon>
        <taxon>Gimibacter</taxon>
    </lineage>
</organism>
<protein>
    <recommendedName>
        <fullName evidence="3">PA domain-containing protein</fullName>
    </recommendedName>
</protein>
<dbReference type="SUPFAM" id="SSF53187">
    <property type="entry name" value="Zn-dependent exopeptidases"/>
    <property type="match status" value="1"/>
</dbReference>
<gene>
    <name evidence="1" type="ORF">PH603_05585</name>
</gene>
<dbReference type="RefSeq" id="WP_289505007.1">
    <property type="nucleotide sequence ID" value="NZ_CP116805.1"/>
</dbReference>